<evidence type="ECO:0000256" key="2">
    <source>
        <dbReference type="ARBA" id="ARBA00022679"/>
    </source>
</evidence>
<dbReference type="GO" id="GO:0008168">
    <property type="term" value="F:methyltransferase activity"/>
    <property type="evidence" value="ECO:0007669"/>
    <property type="project" value="UniProtKB-KW"/>
</dbReference>
<dbReference type="GO" id="GO:0032259">
    <property type="term" value="P:methylation"/>
    <property type="evidence" value="ECO:0007669"/>
    <property type="project" value="UniProtKB-KW"/>
</dbReference>
<evidence type="ECO:0000313" key="4">
    <source>
        <dbReference type="Proteomes" id="UP001605036"/>
    </source>
</evidence>
<sequence length="175" mass="20053">MDGMTLHVRRSEGGRRRDFTVFVTVHGIDLLCQRLTSYVLLGSSSFTVSMRSASVRAFGAVTRRYREHGEFCNSRKSSFLHFSTRSSAGVRVEMGDRIADISDRTLKKKQRDRAAWLMGNRDPLLETVTENLLDRLNDCKKTFPTALNLGGAFHYVIRMLRGRGWHREIDIYGHI</sequence>
<evidence type="ECO:0000256" key="1">
    <source>
        <dbReference type="ARBA" id="ARBA00022603"/>
    </source>
</evidence>
<dbReference type="Proteomes" id="UP001605036">
    <property type="component" value="Unassembled WGS sequence"/>
</dbReference>
<accession>A0ABD1YNF0</accession>
<keyword evidence="1" id="KW-0489">Methyltransferase</keyword>
<organism evidence="3 4">
    <name type="scientific">Riccia fluitans</name>
    <dbReference type="NCBI Taxonomy" id="41844"/>
    <lineage>
        <taxon>Eukaryota</taxon>
        <taxon>Viridiplantae</taxon>
        <taxon>Streptophyta</taxon>
        <taxon>Embryophyta</taxon>
        <taxon>Marchantiophyta</taxon>
        <taxon>Marchantiopsida</taxon>
        <taxon>Marchantiidae</taxon>
        <taxon>Marchantiales</taxon>
        <taxon>Ricciaceae</taxon>
        <taxon>Riccia</taxon>
    </lineage>
</organism>
<name>A0ABD1YNF0_9MARC</name>
<dbReference type="InterPro" id="IPR050602">
    <property type="entry name" value="Malonyl-ACP_OMT"/>
</dbReference>
<gene>
    <name evidence="3" type="ORF">R1flu_015913</name>
</gene>
<keyword evidence="4" id="KW-1185">Reference proteome</keyword>
<dbReference type="EMBL" id="JBHFFA010000004">
    <property type="protein sequence ID" value="KAL2631227.1"/>
    <property type="molecule type" value="Genomic_DNA"/>
</dbReference>
<reference evidence="3 4" key="1">
    <citation type="submission" date="2024-09" db="EMBL/GenBank/DDBJ databases">
        <title>Chromosome-scale assembly of Riccia fluitans.</title>
        <authorList>
            <person name="Paukszto L."/>
            <person name="Sawicki J."/>
            <person name="Karawczyk K."/>
            <person name="Piernik-Szablinska J."/>
            <person name="Szczecinska M."/>
            <person name="Mazdziarz M."/>
        </authorList>
    </citation>
    <scope>NUCLEOTIDE SEQUENCE [LARGE SCALE GENOMIC DNA]</scope>
    <source>
        <strain evidence="3">Rf_01</strain>
        <tissue evidence="3">Aerial parts of the thallus</tissue>
    </source>
</reference>
<dbReference type="AlphaFoldDB" id="A0ABD1YNF0"/>
<comment type="caution">
    <text evidence="3">The sequence shown here is derived from an EMBL/GenBank/DDBJ whole genome shotgun (WGS) entry which is preliminary data.</text>
</comment>
<keyword evidence="2" id="KW-0808">Transferase</keyword>
<dbReference type="PANTHER" id="PTHR13090:SF1">
    <property type="entry name" value="ARGININE-HYDROXYLASE NDUFAF5, MITOCHONDRIAL"/>
    <property type="match status" value="1"/>
</dbReference>
<protein>
    <submittedName>
        <fullName evidence="3">Uncharacterized protein</fullName>
    </submittedName>
</protein>
<proteinExistence type="predicted"/>
<dbReference type="PANTHER" id="PTHR13090">
    <property type="entry name" value="ARGININE-HYDROXYLASE NDUFAF5, MITOCHONDRIAL"/>
    <property type="match status" value="1"/>
</dbReference>
<evidence type="ECO:0000313" key="3">
    <source>
        <dbReference type="EMBL" id="KAL2631227.1"/>
    </source>
</evidence>